<name>A0AAE0ZP01_9GAST</name>
<protein>
    <submittedName>
        <fullName evidence="1">Uncharacterized protein</fullName>
    </submittedName>
</protein>
<evidence type="ECO:0000313" key="2">
    <source>
        <dbReference type="Proteomes" id="UP001283361"/>
    </source>
</evidence>
<dbReference type="Proteomes" id="UP001283361">
    <property type="component" value="Unassembled WGS sequence"/>
</dbReference>
<proteinExistence type="predicted"/>
<comment type="caution">
    <text evidence="1">The sequence shown here is derived from an EMBL/GenBank/DDBJ whole genome shotgun (WGS) entry which is preliminary data.</text>
</comment>
<sequence>MYYHRGSRKRPPHRSETMCLHEWQNPETKQSPSPKVQHLALTMLPQKMVRHHTETLGSSTKALVIPSSLNQR</sequence>
<dbReference type="AlphaFoldDB" id="A0AAE0ZP01"/>
<accession>A0AAE0ZP01</accession>
<evidence type="ECO:0000313" key="1">
    <source>
        <dbReference type="EMBL" id="KAK3772765.1"/>
    </source>
</evidence>
<dbReference type="EMBL" id="JAWDGP010003606">
    <property type="protein sequence ID" value="KAK3772765.1"/>
    <property type="molecule type" value="Genomic_DNA"/>
</dbReference>
<keyword evidence="2" id="KW-1185">Reference proteome</keyword>
<gene>
    <name evidence="1" type="ORF">RRG08_049255</name>
</gene>
<reference evidence="1" key="1">
    <citation type="journal article" date="2023" name="G3 (Bethesda)">
        <title>A reference genome for the long-term kleptoplast-retaining sea slug Elysia crispata morphotype clarki.</title>
        <authorList>
            <person name="Eastman K.E."/>
            <person name="Pendleton A.L."/>
            <person name="Shaikh M.A."/>
            <person name="Suttiyut T."/>
            <person name="Ogas R."/>
            <person name="Tomko P."/>
            <person name="Gavelis G."/>
            <person name="Widhalm J.R."/>
            <person name="Wisecaver J.H."/>
        </authorList>
    </citation>
    <scope>NUCLEOTIDE SEQUENCE</scope>
    <source>
        <strain evidence="1">ECLA1</strain>
    </source>
</reference>
<organism evidence="1 2">
    <name type="scientific">Elysia crispata</name>
    <name type="common">lettuce slug</name>
    <dbReference type="NCBI Taxonomy" id="231223"/>
    <lineage>
        <taxon>Eukaryota</taxon>
        <taxon>Metazoa</taxon>
        <taxon>Spiralia</taxon>
        <taxon>Lophotrochozoa</taxon>
        <taxon>Mollusca</taxon>
        <taxon>Gastropoda</taxon>
        <taxon>Heterobranchia</taxon>
        <taxon>Euthyneura</taxon>
        <taxon>Panpulmonata</taxon>
        <taxon>Sacoglossa</taxon>
        <taxon>Placobranchoidea</taxon>
        <taxon>Plakobranchidae</taxon>
        <taxon>Elysia</taxon>
    </lineage>
</organism>